<dbReference type="Gene3D" id="1.20.1070.10">
    <property type="entry name" value="Rhodopsin 7-helix transmembrane proteins"/>
    <property type="match status" value="1"/>
</dbReference>
<dbReference type="InterPro" id="IPR002893">
    <property type="entry name" value="Znf_MYND"/>
</dbReference>
<dbReference type="Proteomes" id="UP000005408">
    <property type="component" value="Unassembled WGS sequence"/>
</dbReference>
<keyword evidence="3" id="KW-0862">Zinc</keyword>
<evidence type="ECO:0000256" key="1">
    <source>
        <dbReference type="ARBA" id="ARBA00022723"/>
    </source>
</evidence>
<evidence type="ECO:0000313" key="9">
    <source>
        <dbReference type="Proteomes" id="UP000005408"/>
    </source>
</evidence>
<evidence type="ECO:0000256" key="4">
    <source>
        <dbReference type="PROSITE-ProRule" id="PRU00134"/>
    </source>
</evidence>
<keyword evidence="6" id="KW-0812">Transmembrane</keyword>
<feature type="transmembrane region" description="Helical" evidence="6">
    <location>
        <begin position="370"/>
        <end position="392"/>
    </location>
</feature>
<feature type="region of interest" description="Disordered" evidence="5">
    <location>
        <begin position="196"/>
        <end position="244"/>
    </location>
</feature>
<feature type="compositionally biased region" description="Basic and acidic residues" evidence="5">
    <location>
        <begin position="231"/>
        <end position="244"/>
    </location>
</feature>
<keyword evidence="2 4" id="KW-0863">Zinc-finger</keyword>
<evidence type="ECO:0000259" key="7">
    <source>
        <dbReference type="PROSITE" id="PS50865"/>
    </source>
</evidence>
<feature type="domain" description="MYND-type" evidence="7">
    <location>
        <begin position="96"/>
        <end position="133"/>
    </location>
</feature>
<protein>
    <recommendedName>
        <fullName evidence="7">MYND-type domain-containing protein</fullName>
    </recommendedName>
</protein>
<evidence type="ECO:0000256" key="6">
    <source>
        <dbReference type="SAM" id="Phobius"/>
    </source>
</evidence>
<keyword evidence="1" id="KW-0479">Metal-binding</keyword>
<feature type="transmembrane region" description="Helical" evidence="6">
    <location>
        <begin position="325"/>
        <end position="350"/>
    </location>
</feature>
<keyword evidence="6" id="KW-0472">Membrane</keyword>
<dbReference type="SUPFAM" id="SSF144232">
    <property type="entry name" value="HIT/MYND zinc finger-like"/>
    <property type="match status" value="2"/>
</dbReference>
<feature type="domain" description="MYND-type" evidence="7">
    <location>
        <begin position="25"/>
        <end position="64"/>
    </location>
</feature>
<organism evidence="8 9">
    <name type="scientific">Magallana gigas</name>
    <name type="common">Pacific oyster</name>
    <name type="synonym">Crassostrea gigas</name>
    <dbReference type="NCBI Taxonomy" id="29159"/>
    <lineage>
        <taxon>Eukaryota</taxon>
        <taxon>Metazoa</taxon>
        <taxon>Spiralia</taxon>
        <taxon>Lophotrochozoa</taxon>
        <taxon>Mollusca</taxon>
        <taxon>Bivalvia</taxon>
        <taxon>Autobranchia</taxon>
        <taxon>Pteriomorphia</taxon>
        <taxon>Ostreida</taxon>
        <taxon>Ostreoidea</taxon>
        <taxon>Ostreidae</taxon>
        <taxon>Magallana</taxon>
    </lineage>
</organism>
<sequence length="412" mass="47941">MPFVQFSIVNRKLPELKRAKMTTKCETCGVGKENMSRCSKCHIVSYCSRECQMKDWHKSHKKQCKKLENNEQKDDVMSILSFPEKLHNQKYSPYSCATCGSNENLKKCDRCQLVAYCSKYCENKNWYKHKHGCEQNQEVVDVIETKGYKQLVRETQSRRLQSPYNPGFDLPNSESRERYESYPMQRSNDVGLSIRNVNNRNSENDNLERDIPNQMESRPGDESIEQLESIDISHTRTERTNPTAEEIKGNEHMSFNIGFQNTGIDSKVDDIEKRNLDSSSEFEQKEQPQNTLMLTSRSRLNRNDNPHQEVLPLAVTRHQSISIHVMFIVMFLIMVLAYIPSLVVAIIVYNNLQDNSWWVNEEESDLKVNIFLLLKTTYLISSAANPYIYSLFDKKFQAAIKGFVRCQHSVNQ</sequence>
<dbReference type="Gene3D" id="6.10.140.2220">
    <property type="match status" value="2"/>
</dbReference>
<dbReference type="AlphaFoldDB" id="A0A8W8IH55"/>
<dbReference type="PROSITE" id="PS50865">
    <property type="entry name" value="ZF_MYND_2"/>
    <property type="match status" value="2"/>
</dbReference>
<dbReference type="GO" id="GO:0008270">
    <property type="term" value="F:zinc ion binding"/>
    <property type="evidence" value="ECO:0007669"/>
    <property type="project" value="UniProtKB-KW"/>
</dbReference>
<evidence type="ECO:0000256" key="5">
    <source>
        <dbReference type="SAM" id="MobiDB-lite"/>
    </source>
</evidence>
<feature type="compositionally biased region" description="Basic and acidic residues" evidence="5">
    <location>
        <begin position="202"/>
        <end position="211"/>
    </location>
</feature>
<accession>A0A8W8IH55</accession>
<evidence type="ECO:0000256" key="3">
    <source>
        <dbReference type="ARBA" id="ARBA00022833"/>
    </source>
</evidence>
<feature type="region of interest" description="Disordered" evidence="5">
    <location>
        <begin position="154"/>
        <end position="177"/>
    </location>
</feature>
<evidence type="ECO:0000313" key="8">
    <source>
        <dbReference type="EnsemblMetazoa" id="G14281.1:cds"/>
    </source>
</evidence>
<evidence type="ECO:0000256" key="2">
    <source>
        <dbReference type="ARBA" id="ARBA00022771"/>
    </source>
</evidence>
<reference evidence="8" key="1">
    <citation type="submission" date="2022-08" db="UniProtKB">
        <authorList>
            <consortium name="EnsemblMetazoa"/>
        </authorList>
    </citation>
    <scope>IDENTIFICATION</scope>
    <source>
        <strain evidence="8">05x7-T-G4-1.051#20</strain>
    </source>
</reference>
<dbReference type="PANTHER" id="PTHR28069">
    <property type="entry name" value="GH20023P"/>
    <property type="match status" value="1"/>
</dbReference>
<dbReference type="Pfam" id="PF01753">
    <property type="entry name" value="zf-MYND"/>
    <property type="match status" value="2"/>
</dbReference>
<keyword evidence="6" id="KW-1133">Transmembrane helix</keyword>
<dbReference type="PROSITE" id="PS01360">
    <property type="entry name" value="ZF_MYND_1"/>
    <property type="match status" value="2"/>
</dbReference>
<keyword evidence="9" id="KW-1185">Reference proteome</keyword>
<name>A0A8W8IH55_MAGGI</name>
<proteinExistence type="predicted"/>
<dbReference type="EnsemblMetazoa" id="G14281.1">
    <property type="protein sequence ID" value="G14281.1:cds"/>
    <property type="gene ID" value="G14281"/>
</dbReference>
<dbReference type="SUPFAM" id="SSF81321">
    <property type="entry name" value="Family A G protein-coupled receptor-like"/>
    <property type="match status" value="1"/>
</dbReference>